<organism evidence="2 3">
    <name type="scientific">Ovis ammon polii</name>
    <dbReference type="NCBI Taxonomy" id="230172"/>
    <lineage>
        <taxon>Eukaryota</taxon>
        <taxon>Metazoa</taxon>
        <taxon>Chordata</taxon>
        <taxon>Craniata</taxon>
        <taxon>Vertebrata</taxon>
        <taxon>Euteleostomi</taxon>
        <taxon>Mammalia</taxon>
        <taxon>Eutheria</taxon>
        <taxon>Laurasiatheria</taxon>
        <taxon>Artiodactyla</taxon>
        <taxon>Ruminantia</taxon>
        <taxon>Pecora</taxon>
        <taxon>Bovidae</taxon>
        <taxon>Caprinae</taxon>
        <taxon>Ovis</taxon>
    </lineage>
</organism>
<reference evidence="2" key="1">
    <citation type="submission" date="2022-03" db="EMBL/GenBank/DDBJ databases">
        <title>Genomic analyses of argali, domestic sheep and their hybrids provide insights into chromosomal evolution, heterosis and genetic basis of agronomic traits.</title>
        <authorList>
            <person name="Li M."/>
        </authorList>
    </citation>
    <scope>NUCLEOTIDE SEQUENCE</scope>
    <source>
        <strain evidence="2">CAU-MHL-2022a</strain>
        <tissue evidence="2">Skin</tissue>
    </source>
</reference>
<protein>
    <submittedName>
        <fullName evidence="2">Uncharacterized protein</fullName>
    </submittedName>
</protein>
<feature type="compositionally biased region" description="Basic and acidic residues" evidence="1">
    <location>
        <begin position="1"/>
        <end position="13"/>
    </location>
</feature>
<keyword evidence="3" id="KW-1185">Reference proteome</keyword>
<gene>
    <name evidence="2" type="ORF">MG293_008165</name>
</gene>
<name>A0AAD4U5W1_OVIAM</name>
<evidence type="ECO:0000313" key="3">
    <source>
        <dbReference type="Proteomes" id="UP001214576"/>
    </source>
</evidence>
<dbReference type="EMBL" id="JAKZEL010000008">
    <property type="protein sequence ID" value="KAI4541023.1"/>
    <property type="molecule type" value="Genomic_DNA"/>
</dbReference>
<evidence type="ECO:0000313" key="2">
    <source>
        <dbReference type="EMBL" id="KAI4541023.1"/>
    </source>
</evidence>
<sequence>MGSRKSRDKENRVTKRKGQGPWLDPQSKEQQQPHAFGGIHWFHTHTHPASLQSLLLLQKTEKLCCEREQKPQGIRERYGFRVQQMSELKQDTLSHPTSDCSPARKGEAEACLSYFIILTLHYLMAMGPKSTRSFVFGTFKLGQKPGRRGADLKRNVE</sequence>
<proteinExistence type="predicted"/>
<feature type="region of interest" description="Disordered" evidence="1">
    <location>
        <begin position="1"/>
        <end position="31"/>
    </location>
</feature>
<evidence type="ECO:0000256" key="1">
    <source>
        <dbReference type="SAM" id="MobiDB-lite"/>
    </source>
</evidence>
<dbReference type="AlphaFoldDB" id="A0AAD4U5W1"/>
<comment type="caution">
    <text evidence="2">The sequence shown here is derived from an EMBL/GenBank/DDBJ whole genome shotgun (WGS) entry which is preliminary data.</text>
</comment>
<dbReference type="Proteomes" id="UP001214576">
    <property type="component" value="Unassembled WGS sequence"/>
</dbReference>
<accession>A0AAD4U5W1</accession>